<keyword evidence="2" id="KW-1185">Reference proteome</keyword>
<dbReference type="Gramene" id="PUZ39563">
    <property type="protein sequence ID" value="PUZ39563"/>
    <property type="gene ID" value="GQ55_9G331500"/>
</dbReference>
<dbReference type="Proteomes" id="UP000244336">
    <property type="component" value="Chromosome 9"/>
</dbReference>
<name>A0A2T7C8H7_9POAL</name>
<proteinExistence type="predicted"/>
<evidence type="ECO:0000313" key="2">
    <source>
        <dbReference type="Proteomes" id="UP000244336"/>
    </source>
</evidence>
<accession>A0A2T7C8H7</accession>
<sequence>MLDSAVVCGVYPGTGARWPGVLQSPLVACSRWRSMVRSNIESGQAALGAPLQDQDGI</sequence>
<organism evidence="1 2">
    <name type="scientific">Panicum hallii var. hallii</name>
    <dbReference type="NCBI Taxonomy" id="1504633"/>
    <lineage>
        <taxon>Eukaryota</taxon>
        <taxon>Viridiplantae</taxon>
        <taxon>Streptophyta</taxon>
        <taxon>Embryophyta</taxon>
        <taxon>Tracheophyta</taxon>
        <taxon>Spermatophyta</taxon>
        <taxon>Magnoliopsida</taxon>
        <taxon>Liliopsida</taxon>
        <taxon>Poales</taxon>
        <taxon>Poaceae</taxon>
        <taxon>PACMAD clade</taxon>
        <taxon>Panicoideae</taxon>
        <taxon>Panicodae</taxon>
        <taxon>Paniceae</taxon>
        <taxon>Panicinae</taxon>
        <taxon>Panicum</taxon>
        <taxon>Panicum sect. Panicum</taxon>
    </lineage>
</organism>
<evidence type="ECO:0000313" key="1">
    <source>
        <dbReference type="EMBL" id="PUZ39563.1"/>
    </source>
</evidence>
<gene>
    <name evidence="1" type="ORF">GQ55_9G331500</name>
</gene>
<reference evidence="1 2" key="1">
    <citation type="submission" date="2018-04" db="EMBL/GenBank/DDBJ databases">
        <title>WGS assembly of Panicum hallii var. hallii HAL2.</title>
        <authorList>
            <person name="Lovell J."/>
            <person name="Jenkins J."/>
            <person name="Lowry D."/>
            <person name="Mamidi S."/>
            <person name="Sreedasyam A."/>
            <person name="Weng X."/>
            <person name="Barry K."/>
            <person name="Bonette J."/>
            <person name="Campitelli B."/>
            <person name="Daum C."/>
            <person name="Gordon S."/>
            <person name="Gould B."/>
            <person name="Lipzen A."/>
            <person name="MacQueen A."/>
            <person name="Palacio-Mejia J."/>
            <person name="Plott C."/>
            <person name="Shakirov E."/>
            <person name="Shu S."/>
            <person name="Yoshinaga Y."/>
            <person name="Zane M."/>
            <person name="Rokhsar D."/>
            <person name="Grimwood J."/>
            <person name="Schmutz J."/>
            <person name="Juenger T."/>
        </authorList>
    </citation>
    <scope>NUCLEOTIDE SEQUENCE [LARGE SCALE GENOMIC DNA]</scope>
    <source>
        <strain evidence="2">cv. HAL2</strain>
    </source>
</reference>
<dbReference type="EMBL" id="CM009757">
    <property type="protein sequence ID" value="PUZ39563.1"/>
    <property type="molecule type" value="Genomic_DNA"/>
</dbReference>
<dbReference type="AlphaFoldDB" id="A0A2T7C8H7"/>
<protein>
    <submittedName>
        <fullName evidence="1">Uncharacterized protein</fullName>
    </submittedName>
</protein>